<dbReference type="RefSeq" id="WP_184688495.1">
    <property type="nucleotide sequence ID" value="NZ_JACHJN010000001.1"/>
</dbReference>
<organism evidence="5 6">
    <name type="scientific">Saccharothrix tamanrassetensis</name>
    <dbReference type="NCBI Taxonomy" id="1051531"/>
    <lineage>
        <taxon>Bacteria</taxon>
        <taxon>Bacillati</taxon>
        <taxon>Actinomycetota</taxon>
        <taxon>Actinomycetes</taxon>
        <taxon>Pseudonocardiales</taxon>
        <taxon>Pseudonocardiaceae</taxon>
        <taxon>Saccharothrix</taxon>
    </lineage>
</organism>
<keyword evidence="6" id="KW-1185">Reference proteome</keyword>
<gene>
    <name evidence="5" type="ORF">FHS29_000948</name>
</gene>
<evidence type="ECO:0000313" key="6">
    <source>
        <dbReference type="Proteomes" id="UP000547510"/>
    </source>
</evidence>
<sequence length="153" mass="16999">MRYLKDDGTLGSVPEFTHKTLADDYADTLETDQRRGTWIDSAAGWTTVAEWADDWLDALDLSRTTEIQYRSLVTNHIRPCWGRTSLADITGLAVAAWRKQLATRYAPSTVTTTVEVLSDAADDKLIPANPIRPRRRGKRHANASSGLGRQSPS</sequence>
<dbReference type="InterPro" id="IPR044068">
    <property type="entry name" value="CB"/>
</dbReference>
<protein>
    <recommendedName>
        <fullName evidence="4">Core-binding (CB) domain-containing protein</fullName>
    </recommendedName>
</protein>
<evidence type="ECO:0000259" key="4">
    <source>
        <dbReference type="PROSITE" id="PS51900"/>
    </source>
</evidence>
<evidence type="ECO:0000256" key="3">
    <source>
        <dbReference type="SAM" id="MobiDB-lite"/>
    </source>
</evidence>
<dbReference type="PROSITE" id="PS51900">
    <property type="entry name" value="CB"/>
    <property type="match status" value="1"/>
</dbReference>
<proteinExistence type="predicted"/>
<accession>A0A841CDY1</accession>
<dbReference type="AlphaFoldDB" id="A0A841CDY1"/>
<dbReference type="Gene3D" id="1.10.150.130">
    <property type="match status" value="1"/>
</dbReference>
<reference evidence="5 6" key="1">
    <citation type="submission" date="2020-08" db="EMBL/GenBank/DDBJ databases">
        <title>Genomic Encyclopedia of Type Strains, Phase III (KMG-III): the genomes of soil and plant-associated and newly described type strains.</title>
        <authorList>
            <person name="Whitman W."/>
        </authorList>
    </citation>
    <scope>NUCLEOTIDE SEQUENCE [LARGE SCALE GENOMIC DNA]</scope>
    <source>
        <strain evidence="5 6">CECT 8640</strain>
    </source>
</reference>
<evidence type="ECO:0000256" key="2">
    <source>
        <dbReference type="PROSITE-ProRule" id="PRU01248"/>
    </source>
</evidence>
<evidence type="ECO:0000256" key="1">
    <source>
        <dbReference type="ARBA" id="ARBA00023125"/>
    </source>
</evidence>
<comment type="caution">
    <text evidence="5">The sequence shown here is derived from an EMBL/GenBank/DDBJ whole genome shotgun (WGS) entry which is preliminary data.</text>
</comment>
<dbReference type="Proteomes" id="UP000547510">
    <property type="component" value="Unassembled WGS sequence"/>
</dbReference>
<dbReference type="InterPro" id="IPR010998">
    <property type="entry name" value="Integrase_recombinase_N"/>
</dbReference>
<name>A0A841CDY1_9PSEU</name>
<dbReference type="SUPFAM" id="SSF56349">
    <property type="entry name" value="DNA breaking-rejoining enzymes"/>
    <property type="match status" value="1"/>
</dbReference>
<keyword evidence="1 2" id="KW-0238">DNA-binding</keyword>
<feature type="compositionally biased region" description="Basic residues" evidence="3">
    <location>
        <begin position="132"/>
        <end position="141"/>
    </location>
</feature>
<dbReference type="InterPro" id="IPR011010">
    <property type="entry name" value="DNA_brk_join_enz"/>
</dbReference>
<feature type="domain" description="Core-binding (CB)" evidence="4">
    <location>
        <begin position="46"/>
        <end position="125"/>
    </location>
</feature>
<evidence type="ECO:0000313" key="5">
    <source>
        <dbReference type="EMBL" id="MBB5954378.1"/>
    </source>
</evidence>
<feature type="region of interest" description="Disordered" evidence="3">
    <location>
        <begin position="125"/>
        <end position="153"/>
    </location>
</feature>
<feature type="compositionally biased region" description="Polar residues" evidence="3">
    <location>
        <begin position="142"/>
        <end position="153"/>
    </location>
</feature>
<dbReference type="EMBL" id="JACHJN010000001">
    <property type="protein sequence ID" value="MBB5954378.1"/>
    <property type="molecule type" value="Genomic_DNA"/>
</dbReference>
<dbReference type="GO" id="GO:0003677">
    <property type="term" value="F:DNA binding"/>
    <property type="evidence" value="ECO:0007669"/>
    <property type="project" value="UniProtKB-UniRule"/>
</dbReference>